<evidence type="ECO:0000313" key="1">
    <source>
        <dbReference type="EMBL" id="KAJ8891592.1"/>
    </source>
</evidence>
<evidence type="ECO:0000313" key="2">
    <source>
        <dbReference type="Proteomes" id="UP001159363"/>
    </source>
</evidence>
<dbReference type="Proteomes" id="UP001159363">
    <property type="component" value="Chromosome 2"/>
</dbReference>
<keyword evidence="2" id="KW-1185">Reference proteome</keyword>
<protein>
    <submittedName>
        <fullName evidence="1">Uncharacterized protein</fullName>
    </submittedName>
</protein>
<gene>
    <name evidence="1" type="ORF">PR048_004120</name>
</gene>
<proteinExistence type="predicted"/>
<dbReference type="EMBL" id="JARBHB010000002">
    <property type="protein sequence ID" value="KAJ8891592.1"/>
    <property type="molecule type" value="Genomic_DNA"/>
</dbReference>
<dbReference type="PANTHER" id="PTHR47326:SF1">
    <property type="entry name" value="HTH PSQ-TYPE DOMAIN-CONTAINING PROTEIN"/>
    <property type="match status" value="1"/>
</dbReference>
<accession>A0ABQ9I515</accession>
<comment type="caution">
    <text evidence="1">The sequence shown here is derived from an EMBL/GenBank/DDBJ whole genome shotgun (WGS) entry which is preliminary data.</text>
</comment>
<sequence length="809" mass="92150">MEESNIQKSLLNANEVRREDAIYHLSHQMKNCDDARICPPYIPQQTEIISGRNCRAPSGTFEKPESTVSEYPLSRVEDCQARPNRAEYRKPLSRTAHIKNTLPRRTPRLIDLLDNDQQRRQDSARVDYVNADAMNIVRERSQNRRDARAFQDCLSWLSDSSGEGRQTETAKRYRRRNTKLSLHANDALISFPIPTLKSIFSPEGLSKTCGLNFAVEKRFGSRNFLQPCLDPSTPMRGCRGSRERQEASWRREMPTCDVSPDLRGRRYKRAGGMARSGSEWCGVDMRIAGCILLLAAAGSLARPSTLTVSLVREIDRSGLQCCTVLMRPVTAGRPYTRPVGVISWTRLIFVRAKRMNSLQVGFQQGFRRDGSKDERAGLQRVLSGRRRAVTVALRRARRSLRRDVQGVLTSGLCVLCGLVRETSSARREIQLLQPNGWYKGPHKCPSTPPALSFRNDEREGTSQNTLVSIRYGGTCLPTNVAQLRTRGRREERCVTLSTLTKDHAPSDCECQANSDTHSQLCVSWSELLLPLDHKGVQYSAETSELVFLADVHLVYAAAQWDSRAAAHMHRERYRNRRVPIIHCSQPLIGGFANRGHLRRKAGHPRAITTPHFEEEMPSTSTRQVAHAVRAGHMDVWRVVHEQLQHPYRRMKVEDYPQRSQFARHVWEENTRAPFIWNYQELFGDNVWCVTAGDSLIWPYMFLACLNGDRYVVFMEQVLPELLEDVPLGILQEMWLQHDSAPPHFSAHVLGLWPERSPDLTPLDFYLWDAVKCSVYETSIASLEDLVARMHAAAEDTIITPGVFDRVRQS</sequence>
<dbReference type="InterPro" id="IPR036397">
    <property type="entry name" value="RNaseH_sf"/>
</dbReference>
<dbReference type="Gene3D" id="3.30.420.10">
    <property type="entry name" value="Ribonuclease H-like superfamily/Ribonuclease H"/>
    <property type="match status" value="1"/>
</dbReference>
<reference evidence="1 2" key="1">
    <citation type="submission" date="2023-02" db="EMBL/GenBank/DDBJ databases">
        <title>LHISI_Scaffold_Assembly.</title>
        <authorList>
            <person name="Stuart O.P."/>
            <person name="Cleave R."/>
            <person name="Magrath M.J.L."/>
            <person name="Mikheyev A.S."/>
        </authorList>
    </citation>
    <scope>NUCLEOTIDE SEQUENCE [LARGE SCALE GENOMIC DNA]</scope>
    <source>
        <strain evidence="1">Daus_M_001</strain>
        <tissue evidence="1">Leg muscle</tissue>
    </source>
</reference>
<organism evidence="1 2">
    <name type="scientific">Dryococelus australis</name>
    <dbReference type="NCBI Taxonomy" id="614101"/>
    <lineage>
        <taxon>Eukaryota</taxon>
        <taxon>Metazoa</taxon>
        <taxon>Ecdysozoa</taxon>
        <taxon>Arthropoda</taxon>
        <taxon>Hexapoda</taxon>
        <taxon>Insecta</taxon>
        <taxon>Pterygota</taxon>
        <taxon>Neoptera</taxon>
        <taxon>Polyneoptera</taxon>
        <taxon>Phasmatodea</taxon>
        <taxon>Verophasmatodea</taxon>
        <taxon>Anareolatae</taxon>
        <taxon>Phasmatidae</taxon>
        <taxon>Eurycanthinae</taxon>
        <taxon>Dryococelus</taxon>
    </lineage>
</organism>
<dbReference type="PANTHER" id="PTHR47326">
    <property type="entry name" value="TRANSPOSABLE ELEMENT TC3 TRANSPOSASE-LIKE PROTEIN"/>
    <property type="match status" value="1"/>
</dbReference>
<name>A0ABQ9I515_9NEOP</name>